<dbReference type="EMBL" id="JAAGOB010000003">
    <property type="protein sequence ID" value="NED94978.1"/>
    <property type="molecule type" value="Genomic_DNA"/>
</dbReference>
<evidence type="ECO:0008006" key="3">
    <source>
        <dbReference type="Google" id="ProtNLM"/>
    </source>
</evidence>
<keyword evidence="2" id="KW-1185">Reference proteome</keyword>
<protein>
    <recommendedName>
        <fullName evidence="3">Heparin-binding hemagglutinin</fullName>
    </recommendedName>
</protein>
<proteinExistence type="predicted"/>
<gene>
    <name evidence="1" type="ORF">G1H11_06595</name>
</gene>
<comment type="caution">
    <text evidence="1">The sequence shown here is derived from an EMBL/GenBank/DDBJ whole genome shotgun (WGS) entry which is preliminary data.</text>
</comment>
<evidence type="ECO:0000313" key="1">
    <source>
        <dbReference type="EMBL" id="NED94978.1"/>
    </source>
</evidence>
<reference evidence="1 2" key="1">
    <citation type="submission" date="2020-02" db="EMBL/GenBank/DDBJ databases">
        <authorList>
            <person name="Li X.-J."/>
            <person name="Feng X.-M."/>
        </authorList>
    </citation>
    <scope>NUCLEOTIDE SEQUENCE [LARGE SCALE GENOMIC DNA]</scope>
    <source>
        <strain evidence="1 2">CGMCC 4.7225</strain>
    </source>
</reference>
<accession>A0A6N9YJA2</accession>
<name>A0A6N9YJA2_9ACTN</name>
<sequence length="196" mass="21629">MSTNTTLDGKPVRAVAGAADATAAAIRDLSSRVIGAVSDENFRHEVRERFSELSGRVSAAVTDERFREDMRKRLADLPAEARALGDELPEFLKDIPVKAAELPERAREAFTWERRHELMTDIPARVRDAAAQAAQQAGKTYDQLADRGQGAMAKWRGDYEELLGERVAVLRSRVADAADDVADSADKLADDLHERK</sequence>
<evidence type="ECO:0000313" key="2">
    <source>
        <dbReference type="Proteomes" id="UP000469185"/>
    </source>
</evidence>
<organism evidence="1 2">
    <name type="scientific">Phytoactinopolyspora alkaliphila</name>
    <dbReference type="NCBI Taxonomy" id="1783498"/>
    <lineage>
        <taxon>Bacteria</taxon>
        <taxon>Bacillati</taxon>
        <taxon>Actinomycetota</taxon>
        <taxon>Actinomycetes</taxon>
        <taxon>Jiangellales</taxon>
        <taxon>Jiangellaceae</taxon>
        <taxon>Phytoactinopolyspora</taxon>
    </lineage>
</organism>
<dbReference type="AlphaFoldDB" id="A0A6N9YJA2"/>
<dbReference type="RefSeq" id="WP_163817320.1">
    <property type="nucleotide sequence ID" value="NZ_JAAGOB010000003.1"/>
</dbReference>
<dbReference type="Proteomes" id="UP000469185">
    <property type="component" value="Unassembled WGS sequence"/>
</dbReference>